<proteinExistence type="predicted"/>
<dbReference type="EC" id="2.7.13.3" evidence="2"/>
<dbReference type="GO" id="GO:0004673">
    <property type="term" value="F:protein histidine kinase activity"/>
    <property type="evidence" value="ECO:0007669"/>
    <property type="project" value="UniProtKB-EC"/>
</dbReference>
<feature type="transmembrane region" description="Helical" evidence="7">
    <location>
        <begin position="231"/>
        <end position="251"/>
    </location>
</feature>
<feature type="transmembrane region" description="Helical" evidence="7">
    <location>
        <begin position="106"/>
        <end position="125"/>
    </location>
</feature>
<dbReference type="InterPro" id="IPR050482">
    <property type="entry name" value="Sensor_HK_TwoCompSys"/>
</dbReference>
<organism evidence="8 9">
    <name type="scientific">Pseudoscardovia suis</name>
    <dbReference type="NCBI Taxonomy" id="987063"/>
    <lineage>
        <taxon>Bacteria</taxon>
        <taxon>Bacillati</taxon>
        <taxon>Actinomycetota</taxon>
        <taxon>Actinomycetes</taxon>
        <taxon>Bifidobacteriales</taxon>
        <taxon>Bifidobacteriaceae</taxon>
        <taxon>Pseudoscardovia</taxon>
    </lineage>
</organism>
<dbReference type="OrthoDB" id="227596at2"/>
<keyword evidence="4 8" id="KW-0418">Kinase</keyword>
<dbReference type="PANTHER" id="PTHR24421:SF10">
    <property type="entry name" value="NITRATE_NITRITE SENSOR PROTEIN NARQ"/>
    <property type="match status" value="1"/>
</dbReference>
<dbReference type="AlphaFoldDB" id="A0A261EUL3"/>
<evidence type="ECO:0000256" key="7">
    <source>
        <dbReference type="SAM" id="Phobius"/>
    </source>
</evidence>
<evidence type="ECO:0000256" key="4">
    <source>
        <dbReference type="ARBA" id="ARBA00022777"/>
    </source>
</evidence>
<dbReference type="PANTHER" id="PTHR24421">
    <property type="entry name" value="NITRATE/NITRITE SENSOR PROTEIN NARX-RELATED"/>
    <property type="match status" value="1"/>
</dbReference>
<dbReference type="InterPro" id="IPR036890">
    <property type="entry name" value="HATPase_C_sf"/>
</dbReference>
<protein>
    <recommendedName>
        <fullName evidence="2">histidine kinase</fullName>
        <ecNumber evidence="2">2.7.13.3</ecNumber>
    </recommendedName>
</protein>
<feature type="compositionally biased region" description="Basic and acidic residues" evidence="6">
    <location>
        <begin position="351"/>
        <end position="364"/>
    </location>
</feature>
<name>A0A261EUL3_9BIFI</name>
<feature type="compositionally biased region" description="Polar residues" evidence="6">
    <location>
        <begin position="504"/>
        <end position="526"/>
    </location>
</feature>
<feature type="region of interest" description="Disordered" evidence="6">
    <location>
        <begin position="323"/>
        <end position="364"/>
    </location>
</feature>
<feature type="compositionally biased region" description="Polar residues" evidence="6">
    <location>
        <begin position="34"/>
        <end position="49"/>
    </location>
</feature>
<evidence type="ECO:0000256" key="5">
    <source>
        <dbReference type="ARBA" id="ARBA00023012"/>
    </source>
</evidence>
<keyword evidence="9" id="KW-1185">Reference proteome</keyword>
<feature type="transmembrane region" description="Helical" evidence="7">
    <location>
        <begin position="137"/>
        <end position="162"/>
    </location>
</feature>
<evidence type="ECO:0000256" key="6">
    <source>
        <dbReference type="SAM" id="MobiDB-lite"/>
    </source>
</evidence>
<accession>A0A261EUL3</accession>
<sequence>MNGNWGAPPSQVPNISGSSDVPAAEPNPGHMGTSAPNAQDFGTPTSTGSGMKPRTDWIDDGEEPDGATGFTTGTAVTVAIIAVCMITALCQTSLAGNITGNQANGLESLIILAVILTGTFSPLVLLRRNDDPDRTCIKASVVTAVLPIGPLLAVAALASLIARRLPSKRVKSIEAGAVASLIITSVRDALLPGKASFVRYILADSVSSATGTAGDDVGATIANTATTSTSMALLANMVFCALWIAVAYLVGSNERHRALARASARESAMQRSKSERLQTALNGQQFADAVAAEAHDTLAHSLSLIALNANMLKMQTDALQQSLAGAEGESATRHAEPTAGTFDSDSVSAVHDAHTPEPDSDDPRELAASIGIAAENLRRQAAGALDEVHGIISMLRDPQSHADLLGPGSDTSLTYESLNSLVDDARSSGMPLDSWIDVRDVTAVDPAIGKLAYRIVQEGLTNAQRHAPGQRVSLAVSCNRAQGIVIHFSNPCLPQQDEQHITPGPSNILHQSTQQEGSHPQSTQQPKPDGASGGNGLPGLKQRVDNVGGTITWSVDWRAIFHLDATLPLTPLLAHSEKPRNPGF</sequence>
<dbReference type="EMBL" id="MWWQ01000012">
    <property type="protein sequence ID" value="OZG50561.1"/>
    <property type="molecule type" value="Genomic_DNA"/>
</dbReference>
<evidence type="ECO:0000313" key="8">
    <source>
        <dbReference type="EMBL" id="OZG50561.1"/>
    </source>
</evidence>
<dbReference type="GO" id="GO:0000160">
    <property type="term" value="P:phosphorelay signal transduction system"/>
    <property type="evidence" value="ECO:0007669"/>
    <property type="project" value="UniProtKB-KW"/>
</dbReference>
<dbReference type="RefSeq" id="WP_094691551.1">
    <property type="nucleotide sequence ID" value="NZ_MWWQ01000012.1"/>
</dbReference>
<keyword evidence="3" id="KW-0808">Transferase</keyword>
<gene>
    <name evidence="8" type="ORF">PSSU_1209</name>
</gene>
<dbReference type="Gene3D" id="3.30.565.10">
    <property type="entry name" value="Histidine kinase-like ATPase, C-terminal domain"/>
    <property type="match status" value="1"/>
</dbReference>
<keyword evidence="7" id="KW-1133">Transmembrane helix</keyword>
<keyword evidence="5" id="KW-0902">Two-component regulatory system</keyword>
<evidence type="ECO:0000256" key="3">
    <source>
        <dbReference type="ARBA" id="ARBA00022679"/>
    </source>
</evidence>
<feature type="region of interest" description="Disordered" evidence="6">
    <location>
        <begin position="1"/>
        <end position="53"/>
    </location>
</feature>
<keyword evidence="7" id="KW-0812">Transmembrane</keyword>
<comment type="catalytic activity">
    <reaction evidence="1">
        <text>ATP + protein L-histidine = ADP + protein N-phospho-L-histidine.</text>
        <dbReference type="EC" id="2.7.13.3"/>
    </reaction>
</comment>
<evidence type="ECO:0000313" key="9">
    <source>
        <dbReference type="Proteomes" id="UP000216454"/>
    </source>
</evidence>
<keyword evidence="7" id="KW-0472">Membrane</keyword>
<feature type="region of interest" description="Disordered" evidence="6">
    <location>
        <begin position="495"/>
        <end position="543"/>
    </location>
</feature>
<reference evidence="8 9" key="1">
    <citation type="journal article" date="2017" name="BMC Genomics">
        <title>Comparative genomic and phylogenomic analyses of the Bifidobacteriaceae family.</title>
        <authorList>
            <person name="Lugli G.A."/>
            <person name="Milani C."/>
            <person name="Turroni F."/>
            <person name="Duranti S."/>
            <person name="Mancabelli L."/>
            <person name="Mangifesta M."/>
            <person name="Ferrario C."/>
            <person name="Modesto M."/>
            <person name="Mattarelli P."/>
            <person name="Jiri K."/>
            <person name="van Sinderen D."/>
            <person name="Ventura M."/>
        </authorList>
    </citation>
    <scope>NUCLEOTIDE SEQUENCE [LARGE SCALE GENOMIC DNA]</scope>
    <source>
        <strain evidence="8 9">DSM 24744</strain>
    </source>
</reference>
<comment type="caution">
    <text evidence="8">The sequence shown here is derived from an EMBL/GenBank/DDBJ whole genome shotgun (WGS) entry which is preliminary data.</text>
</comment>
<evidence type="ECO:0000256" key="1">
    <source>
        <dbReference type="ARBA" id="ARBA00000085"/>
    </source>
</evidence>
<feature type="transmembrane region" description="Helical" evidence="7">
    <location>
        <begin position="74"/>
        <end position="94"/>
    </location>
</feature>
<dbReference type="Proteomes" id="UP000216454">
    <property type="component" value="Unassembled WGS sequence"/>
</dbReference>
<evidence type="ECO:0000256" key="2">
    <source>
        <dbReference type="ARBA" id="ARBA00012438"/>
    </source>
</evidence>